<keyword evidence="5 12" id="KW-0547">Nucleotide-binding</keyword>
<dbReference type="PANTHER" id="PTHR24056">
    <property type="entry name" value="CELL DIVISION PROTEIN KINASE"/>
    <property type="match status" value="1"/>
</dbReference>
<evidence type="ECO:0000256" key="3">
    <source>
        <dbReference type="ARBA" id="ARBA00022527"/>
    </source>
</evidence>
<evidence type="ECO:0000256" key="7">
    <source>
        <dbReference type="ARBA" id="ARBA00022840"/>
    </source>
</evidence>
<dbReference type="InterPro" id="IPR008271">
    <property type="entry name" value="Ser/Thr_kinase_AS"/>
</dbReference>
<evidence type="ECO:0000256" key="1">
    <source>
        <dbReference type="ARBA" id="ARBA00006485"/>
    </source>
</evidence>
<dbReference type="InterPro" id="IPR011009">
    <property type="entry name" value="Kinase-like_dom_sf"/>
</dbReference>
<dbReference type="Proteomes" id="UP000261620">
    <property type="component" value="Unplaced"/>
</dbReference>
<dbReference type="Gene3D" id="1.10.510.10">
    <property type="entry name" value="Transferase(Phosphotransferase) domain 1"/>
    <property type="match status" value="1"/>
</dbReference>
<dbReference type="OMA" id="FLCVIGK"/>
<dbReference type="SUPFAM" id="SSF56112">
    <property type="entry name" value="Protein kinase-like (PK-like)"/>
    <property type="match status" value="1"/>
</dbReference>
<evidence type="ECO:0000256" key="11">
    <source>
        <dbReference type="ARBA" id="ARBA00048367"/>
    </source>
</evidence>
<comment type="catalytic activity">
    <reaction evidence="8">
        <text>L-threonyl-[protein] + ATP = O-phospho-L-threonyl-[protein] + ADP + H(+)</text>
        <dbReference type="Rhea" id="RHEA:46608"/>
        <dbReference type="Rhea" id="RHEA-COMP:11060"/>
        <dbReference type="Rhea" id="RHEA-COMP:11605"/>
        <dbReference type="ChEBI" id="CHEBI:15378"/>
        <dbReference type="ChEBI" id="CHEBI:30013"/>
        <dbReference type="ChEBI" id="CHEBI:30616"/>
        <dbReference type="ChEBI" id="CHEBI:61977"/>
        <dbReference type="ChEBI" id="CHEBI:456216"/>
        <dbReference type="EC" id="2.7.11.24"/>
    </reaction>
</comment>
<dbReference type="Ensembl" id="ENSMMOT00000028143.1">
    <property type="protein sequence ID" value="ENSMMOP00000027670.1"/>
    <property type="gene ID" value="ENSMMOG00000020922.1"/>
</dbReference>
<dbReference type="STRING" id="94237.ENSMMOP00000027670"/>
<name>A0A3Q3XFR8_MOLML</name>
<dbReference type="GO" id="GO:0000082">
    <property type="term" value="P:G1/S transition of mitotic cell cycle"/>
    <property type="evidence" value="ECO:0007669"/>
    <property type="project" value="TreeGrafter"/>
</dbReference>
<dbReference type="FunFam" id="1.10.510.10:FF:000624">
    <property type="entry name" value="Mitogen-activated protein kinase"/>
    <property type="match status" value="1"/>
</dbReference>
<dbReference type="GO" id="GO:0005524">
    <property type="term" value="F:ATP binding"/>
    <property type="evidence" value="ECO:0007669"/>
    <property type="project" value="UniProtKB-UniRule"/>
</dbReference>
<dbReference type="FunFam" id="3.30.200.20:FF:000124">
    <property type="entry name" value="Cyclin-dependent kinase 4"/>
    <property type="match status" value="1"/>
</dbReference>
<keyword evidence="4" id="KW-0808">Transferase</keyword>
<feature type="domain" description="Protein kinase" evidence="15">
    <location>
        <begin position="10"/>
        <end position="293"/>
    </location>
</feature>
<sequence length="296" mass="32875">MDVCAEPLTYELLTKLGEGAYGQVYKGREVGGKQRLLAVKKFNIPGDRSTIGIPAVVIREVALLQKMKYFNHPNIVQLLDASVAAAGRNLDLTLVLEYVDQDLFAYLSKVPASGLSRDSVKDVMQQLLQGLDFLHTNMVVHRDLKPENILVSSRGEVKIADFGLARIYTFNIILTPGVVTLWYRAPEVLLNSVYMFSVDMWSVGCIFAESAGGYTEVQQLQKIFEVIGLPSEEDWPQDSPVSYSSSWSPQERPGAQLLQGLDPDETDLLSVSSFLFEPGSRISAAKALDHAFFMRH</sequence>
<dbReference type="GO" id="GO:0010389">
    <property type="term" value="P:regulation of G2/M transition of mitotic cell cycle"/>
    <property type="evidence" value="ECO:0007669"/>
    <property type="project" value="TreeGrafter"/>
</dbReference>
<keyword evidence="3 13" id="KW-0723">Serine/threonine-protein kinase</keyword>
<keyword evidence="6" id="KW-0418">Kinase</keyword>
<evidence type="ECO:0000256" key="10">
    <source>
        <dbReference type="ARBA" id="ARBA00048312"/>
    </source>
</evidence>
<evidence type="ECO:0000256" key="6">
    <source>
        <dbReference type="ARBA" id="ARBA00022777"/>
    </source>
</evidence>
<dbReference type="GO" id="GO:0004707">
    <property type="term" value="F:MAP kinase activity"/>
    <property type="evidence" value="ECO:0007669"/>
    <property type="project" value="UniProtKB-EC"/>
</dbReference>
<protein>
    <recommendedName>
        <fullName evidence="15">Protein kinase domain-containing protein</fullName>
    </recommendedName>
</protein>
<dbReference type="GO" id="GO:0005634">
    <property type="term" value="C:nucleus"/>
    <property type="evidence" value="ECO:0007669"/>
    <property type="project" value="TreeGrafter"/>
</dbReference>
<dbReference type="InterPro" id="IPR000719">
    <property type="entry name" value="Prot_kinase_dom"/>
</dbReference>
<dbReference type="PANTHER" id="PTHR24056:SF164">
    <property type="entry name" value="CYCLIN-DEPENDENT KINASE 21"/>
    <property type="match status" value="1"/>
</dbReference>
<feature type="region of interest" description="Disordered" evidence="14">
    <location>
        <begin position="233"/>
        <end position="254"/>
    </location>
</feature>
<evidence type="ECO:0000256" key="4">
    <source>
        <dbReference type="ARBA" id="ARBA00022679"/>
    </source>
</evidence>
<reference evidence="16" key="1">
    <citation type="submission" date="2025-08" db="UniProtKB">
        <authorList>
            <consortium name="Ensembl"/>
        </authorList>
    </citation>
    <scope>IDENTIFICATION</scope>
</reference>
<keyword evidence="17" id="KW-1185">Reference proteome</keyword>
<evidence type="ECO:0000259" key="15">
    <source>
        <dbReference type="PROSITE" id="PS50011"/>
    </source>
</evidence>
<evidence type="ECO:0000256" key="14">
    <source>
        <dbReference type="SAM" id="MobiDB-lite"/>
    </source>
</evidence>
<dbReference type="GO" id="GO:0000307">
    <property type="term" value="C:cyclin-dependent protein kinase holoenzyme complex"/>
    <property type="evidence" value="ECO:0007669"/>
    <property type="project" value="TreeGrafter"/>
</dbReference>
<comment type="catalytic activity">
    <reaction evidence="9">
        <text>L-threonyl-[protein] + ATP = O-phospho-L-threonyl-[protein] + ADP + H(+)</text>
        <dbReference type="Rhea" id="RHEA:46608"/>
        <dbReference type="Rhea" id="RHEA-COMP:11060"/>
        <dbReference type="Rhea" id="RHEA-COMP:11605"/>
        <dbReference type="ChEBI" id="CHEBI:15378"/>
        <dbReference type="ChEBI" id="CHEBI:30013"/>
        <dbReference type="ChEBI" id="CHEBI:30616"/>
        <dbReference type="ChEBI" id="CHEBI:61977"/>
        <dbReference type="ChEBI" id="CHEBI:456216"/>
        <dbReference type="EC" id="2.7.11.22"/>
    </reaction>
</comment>
<dbReference type="PROSITE" id="PS00107">
    <property type="entry name" value="PROTEIN_KINASE_ATP"/>
    <property type="match status" value="1"/>
</dbReference>
<dbReference type="Pfam" id="PF00069">
    <property type="entry name" value="Pkinase"/>
    <property type="match status" value="1"/>
</dbReference>
<evidence type="ECO:0000256" key="5">
    <source>
        <dbReference type="ARBA" id="ARBA00022741"/>
    </source>
</evidence>
<dbReference type="InterPro" id="IPR050108">
    <property type="entry name" value="CDK"/>
</dbReference>
<dbReference type="GO" id="GO:0005737">
    <property type="term" value="C:cytoplasm"/>
    <property type="evidence" value="ECO:0007669"/>
    <property type="project" value="TreeGrafter"/>
</dbReference>
<dbReference type="GO" id="GO:0030332">
    <property type="term" value="F:cyclin binding"/>
    <property type="evidence" value="ECO:0007669"/>
    <property type="project" value="TreeGrafter"/>
</dbReference>
<dbReference type="InterPro" id="IPR017441">
    <property type="entry name" value="Protein_kinase_ATP_BS"/>
</dbReference>
<evidence type="ECO:0000256" key="9">
    <source>
        <dbReference type="ARBA" id="ARBA00047811"/>
    </source>
</evidence>
<evidence type="ECO:0000256" key="2">
    <source>
        <dbReference type="ARBA" id="ARBA00008832"/>
    </source>
</evidence>
<comment type="catalytic activity">
    <reaction evidence="11">
        <text>L-seryl-[protein] + ATP = O-phospho-L-seryl-[protein] + ADP + H(+)</text>
        <dbReference type="Rhea" id="RHEA:17989"/>
        <dbReference type="Rhea" id="RHEA-COMP:9863"/>
        <dbReference type="Rhea" id="RHEA-COMP:11604"/>
        <dbReference type="ChEBI" id="CHEBI:15378"/>
        <dbReference type="ChEBI" id="CHEBI:29999"/>
        <dbReference type="ChEBI" id="CHEBI:30616"/>
        <dbReference type="ChEBI" id="CHEBI:83421"/>
        <dbReference type="ChEBI" id="CHEBI:456216"/>
        <dbReference type="EC" id="2.7.11.22"/>
    </reaction>
</comment>
<evidence type="ECO:0000256" key="12">
    <source>
        <dbReference type="PROSITE-ProRule" id="PRU10141"/>
    </source>
</evidence>
<dbReference type="Gene3D" id="3.30.200.20">
    <property type="entry name" value="Phosphorylase Kinase, domain 1"/>
    <property type="match status" value="1"/>
</dbReference>
<proteinExistence type="inferred from homology"/>
<feature type="binding site" evidence="12">
    <location>
        <position position="41"/>
    </location>
    <ligand>
        <name>ATP</name>
        <dbReference type="ChEBI" id="CHEBI:30616"/>
    </ligand>
</feature>
<evidence type="ECO:0000256" key="8">
    <source>
        <dbReference type="ARBA" id="ARBA00047592"/>
    </source>
</evidence>
<accession>A0A3Q3XFR8</accession>
<dbReference type="PROSITE" id="PS00108">
    <property type="entry name" value="PROTEIN_KINASE_ST"/>
    <property type="match status" value="1"/>
</dbReference>
<dbReference type="SMART" id="SM00220">
    <property type="entry name" value="S_TKc"/>
    <property type="match status" value="1"/>
</dbReference>
<dbReference type="GO" id="GO:0010468">
    <property type="term" value="P:regulation of gene expression"/>
    <property type="evidence" value="ECO:0007669"/>
    <property type="project" value="TreeGrafter"/>
</dbReference>
<comment type="similarity">
    <text evidence="1">Belongs to the protein kinase superfamily. CMGC Ser/Thr protein kinase family. CDC2/CDKX subfamily.</text>
</comment>
<organism evidence="16 17">
    <name type="scientific">Mola mola</name>
    <name type="common">Ocean sunfish</name>
    <name type="synonym">Tetraodon mola</name>
    <dbReference type="NCBI Taxonomy" id="94237"/>
    <lineage>
        <taxon>Eukaryota</taxon>
        <taxon>Metazoa</taxon>
        <taxon>Chordata</taxon>
        <taxon>Craniata</taxon>
        <taxon>Vertebrata</taxon>
        <taxon>Euteleostomi</taxon>
        <taxon>Actinopterygii</taxon>
        <taxon>Neopterygii</taxon>
        <taxon>Teleostei</taxon>
        <taxon>Neoteleostei</taxon>
        <taxon>Acanthomorphata</taxon>
        <taxon>Eupercaria</taxon>
        <taxon>Tetraodontiformes</taxon>
        <taxon>Molidae</taxon>
        <taxon>Mola</taxon>
    </lineage>
</organism>
<evidence type="ECO:0000313" key="16">
    <source>
        <dbReference type="Ensembl" id="ENSMMOP00000027670.1"/>
    </source>
</evidence>
<dbReference type="GO" id="GO:0004693">
    <property type="term" value="F:cyclin-dependent protein serine/threonine kinase activity"/>
    <property type="evidence" value="ECO:0007669"/>
    <property type="project" value="UniProtKB-EC"/>
</dbReference>
<comment type="catalytic activity">
    <reaction evidence="10">
        <text>L-seryl-[protein] + ATP = O-phospho-L-seryl-[protein] + ADP + H(+)</text>
        <dbReference type="Rhea" id="RHEA:17989"/>
        <dbReference type="Rhea" id="RHEA-COMP:9863"/>
        <dbReference type="Rhea" id="RHEA-COMP:11604"/>
        <dbReference type="ChEBI" id="CHEBI:15378"/>
        <dbReference type="ChEBI" id="CHEBI:29999"/>
        <dbReference type="ChEBI" id="CHEBI:30616"/>
        <dbReference type="ChEBI" id="CHEBI:83421"/>
        <dbReference type="ChEBI" id="CHEBI:456216"/>
        <dbReference type="EC" id="2.7.11.24"/>
    </reaction>
</comment>
<feature type="compositionally biased region" description="Low complexity" evidence="14">
    <location>
        <begin position="239"/>
        <end position="248"/>
    </location>
</feature>
<evidence type="ECO:0000313" key="17">
    <source>
        <dbReference type="Proteomes" id="UP000261620"/>
    </source>
</evidence>
<dbReference type="PROSITE" id="PS50011">
    <property type="entry name" value="PROTEIN_KINASE_DOM"/>
    <property type="match status" value="1"/>
</dbReference>
<keyword evidence="7 12" id="KW-0067">ATP-binding</keyword>
<comment type="similarity">
    <text evidence="2">Belongs to the protein kinase superfamily. CMGC Ser/Thr protein kinase family. MAP kinase subfamily.</text>
</comment>
<reference evidence="16" key="2">
    <citation type="submission" date="2025-09" db="UniProtKB">
        <authorList>
            <consortium name="Ensembl"/>
        </authorList>
    </citation>
    <scope>IDENTIFICATION</scope>
</reference>
<dbReference type="AlphaFoldDB" id="A0A3Q3XFR8"/>
<evidence type="ECO:0000256" key="13">
    <source>
        <dbReference type="RuleBase" id="RU000304"/>
    </source>
</evidence>